<dbReference type="EMBL" id="CP002349">
    <property type="protein sequence ID" value="ADR21423.1"/>
    <property type="molecule type" value="Genomic_DNA"/>
</dbReference>
<dbReference type="STRING" id="643867.Ftrac_1433"/>
<keyword evidence="1" id="KW-0378">Hydrolase</keyword>
<keyword evidence="2" id="KW-1185">Reference proteome</keyword>
<dbReference type="GO" id="GO:0016787">
    <property type="term" value="F:hydrolase activity"/>
    <property type="evidence" value="ECO:0007669"/>
    <property type="project" value="UniProtKB-KW"/>
</dbReference>
<gene>
    <name evidence="1" type="ordered locus">Ftrac_1433</name>
</gene>
<name>E4TMZ2_MARTH</name>
<evidence type="ECO:0000313" key="1">
    <source>
        <dbReference type="EMBL" id="ADR21423.1"/>
    </source>
</evidence>
<dbReference type="AlphaFoldDB" id="E4TMZ2"/>
<protein>
    <submittedName>
        <fullName evidence="1">Hydroxyacylglutathione hydrolase (GloB)</fullName>
    </submittedName>
</protein>
<dbReference type="HOGENOM" id="CLU_2880632_0_0_10"/>
<accession>E4TMZ2</accession>
<proteinExistence type="predicted"/>
<dbReference type="Proteomes" id="UP000008720">
    <property type="component" value="Chromosome"/>
</dbReference>
<evidence type="ECO:0000313" key="2">
    <source>
        <dbReference type="Proteomes" id="UP000008720"/>
    </source>
</evidence>
<organism evidence="1 2">
    <name type="scientific">Marivirga tractuosa (strain ATCC 23168 / DSM 4126 / NBRC 15989 / NCIMB 1408 / VKM B-1430 / H-43)</name>
    <name type="common">Microscilla tractuosa</name>
    <name type="synonym">Flexibacter tractuosus</name>
    <dbReference type="NCBI Taxonomy" id="643867"/>
    <lineage>
        <taxon>Bacteria</taxon>
        <taxon>Pseudomonadati</taxon>
        <taxon>Bacteroidota</taxon>
        <taxon>Cytophagia</taxon>
        <taxon>Cytophagales</taxon>
        <taxon>Marivirgaceae</taxon>
        <taxon>Marivirga</taxon>
    </lineage>
</organism>
<reference evidence="1 2" key="1">
    <citation type="journal article" date="2011" name="Stand. Genomic Sci.">
        <title>Complete genome sequence of Marivirga tractuosa type strain (H-43).</title>
        <authorList>
            <person name="Pagani I."/>
            <person name="Chertkov O."/>
            <person name="Lapidus A."/>
            <person name="Lucas S."/>
            <person name="Del Rio T.G."/>
            <person name="Tice H."/>
            <person name="Copeland A."/>
            <person name="Cheng J.F."/>
            <person name="Nolan M."/>
            <person name="Saunders E."/>
            <person name="Pitluck S."/>
            <person name="Held B."/>
            <person name="Goodwin L."/>
            <person name="Liolios K."/>
            <person name="Ovchinikova G."/>
            <person name="Ivanova N."/>
            <person name="Mavromatis K."/>
            <person name="Pati A."/>
            <person name="Chen A."/>
            <person name="Palaniappan K."/>
            <person name="Land M."/>
            <person name="Hauser L."/>
            <person name="Jeffries C.D."/>
            <person name="Detter J.C."/>
            <person name="Han C."/>
            <person name="Tapia R."/>
            <person name="Ngatchou-Djao O.D."/>
            <person name="Rohde M."/>
            <person name="Goker M."/>
            <person name="Spring S."/>
            <person name="Sikorski J."/>
            <person name="Woyke T."/>
            <person name="Bristow J."/>
            <person name="Eisen J.A."/>
            <person name="Markowitz V."/>
            <person name="Hugenholtz P."/>
            <person name="Klenk H.P."/>
            <person name="Kyrpides N.C."/>
        </authorList>
    </citation>
    <scope>NUCLEOTIDE SEQUENCE [LARGE SCALE GENOMIC DNA]</scope>
    <source>
        <strain evidence="2">ATCC 23168 / DSM 4126 / NBRC 15989 / NCIMB 1408 / VKM B-1430 / H-43</strain>
    </source>
</reference>
<dbReference type="KEGG" id="mtt:Ftrac_1433"/>
<sequence length="63" mass="7390">MEVVITEPAEKSLKEIYCRFEEDIAIKIDRIWSTPLRPPQGGSRHDLISPNNLLLYHFMKFSD</sequence>